<dbReference type="EMBL" id="JAIOIU010000045">
    <property type="protein sequence ID" value="MBZ0159383.1"/>
    <property type="molecule type" value="Genomic_DNA"/>
</dbReference>
<dbReference type="Gene3D" id="3.40.630.30">
    <property type="match status" value="1"/>
</dbReference>
<comment type="caution">
    <text evidence="2">The sequence shown here is derived from an EMBL/GenBank/DDBJ whole genome shotgun (WGS) entry which is preliminary data.</text>
</comment>
<dbReference type="SUPFAM" id="SSF55729">
    <property type="entry name" value="Acyl-CoA N-acyltransferases (Nat)"/>
    <property type="match status" value="1"/>
</dbReference>
<dbReference type="InterPro" id="IPR000182">
    <property type="entry name" value="GNAT_dom"/>
</dbReference>
<dbReference type="GO" id="GO:0016747">
    <property type="term" value="F:acyltransferase activity, transferring groups other than amino-acyl groups"/>
    <property type="evidence" value="ECO:0007669"/>
    <property type="project" value="InterPro"/>
</dbReference>
<evidence type="ECO:0000313" key="2">
    <source>
        <dbReference type="EMBL" id="MBZ0159383.1"/>
    </source>
</evidence>
<proteinExistence type="predicted"/>
<evidence type="ECO:0000259" key="1">
    <source>
        <dbReference type="PROSITE" id="PS51186"/>
    </source>
</evidence>
<keyword evidence="2" id="KW-0808">Transferase</keyword>
<reference evidence="2 3" key="1">
    <citation type="journal article" date="2021" name="bioRxiv">
        <title>Unraveling nitrogen, sulfur and carbon metabolic pathways and microbial community transcriptional responses to substrate deprivation and toxicity stresses in a bioreactor mimicking anoxic brackish coastal sediment conditions.</title>
        <authorList>
            <person name="Martins P.D."/>
            <person name="Echeveste M.J."/>
            <person name="Arshad A."/>
            <person name="Kurth J."/>
            <person name="Ouboter H."/>
            <person name="Jetten M.S.M."/>
            <person name="Welte C.U."/>
        </authorList>
    </citation>
    <scope>NUCLEOTIDE SEQUENCE [LARGE SCALE GENOMIC DNA]</scope>
    <source>
        <strain evidence="2">MAG_38</strain>
    </source>
</reference>
<gene>
    <name evidence="2" type="ORF">K8G79_04480</name>
</gene>
<accession>A0AAJ1AI04</accession>
<name>A0AAJ1AI04_9BACT</name>
<dbReference type="EC" id="2.3.1.-" evidence="2"/>
<dbReference type="PROSITE" id="PS51186">
    <property type="entry name" value="GNAT"/>
    <property type="match status" value="1"/>
</dbReference>
<dbReference type="Pfam" id="PF00583">
    <property type="entry name" value="Acetyltransf_1"/>
    <property type="match status" value="1"/>
</dbReference>
<protein>
    <submittedName>
        <fullName evidence="2">GNAT family N-acetyltransferase</fullName>
        <ecNumber evidence="2">2.3.1.-</ecNumber>
    </submittedName>
</protein>
<dbReference type="Proteomes" id="UP001197609">
    <property type="component" value="Unassembled WGS sequence"/>
</dbReference>
<sequence length="158" mass="17676">MYWRLGPEYHQRPREKNKAALRRIVKRGPPPGLLAFDGDVAVGWCQLTPRDALPWLNRTRLLQRVDDVPVWSLSCFYVRRGYRKRGVMSALIAAAVKAAKRAKAPALEAYPVDTDAPKGTTNIFTGTASTFARAGFKTVAGRVPSRSIMRHDLKASRQ</sequence>
<organism evidence="2 3">
    <name type="scientific">Candidatus Methylomirabilis tolerans</name>
    <dbReference type="NCBI Taxonomy" id="3123416"/>
    <lineage>
        <taxon>Bacteria</taxon>
        <taxon>Candidatus Methylomirabilota</taxon>
        <taxon>Candidatus Methylomirabilia</taxon>
        <taxon>Candidatus Methylomirabilales</taxon>
        <taxon>Candidatus Methylomirabilaceae</taxon>
        <taxon>Candidatus Methylomirabilis</taxon>
    </lineage>
</organism>
<dbReference type="InterPro" id="IPR016181">
    <property type="entry name" value="Acyl_CoA_acyltransferase"/>
</dbReference>
<feature type="domain" description="N-acetyltransferase" evidence="1">
    <location>
        <begin position="1"/>
        <end position="154"/>
    </location>
</feature>
<keyword evidence="2" id="KW-0012">Acyltransferase</keyword>
<evidence type="ECO:0000313" key="3">
    <source>
        <dbReference type="Proteomes" id="UP001197609"/>
    </source>
</evidence>
<dbReference type="AlphaFoldDB" id="A0AAJ1AI04"/>